<protein>
    <submittedName>
        <fullName evidence="1">Pro-Pol polyprotein</fullName>
    </submittedName>
</protein>
<dbReference type="Proteomes" id="UP000887013">
    <property type="component" value="Unassembled WGS sequence"/>
</dbReference>
<sequence length="183" mass="21222">MIKISKDSDTIMKNASMKLRKWNLNDQTLMKTWEYEGLEAHPHQPENNSRVQPSKVLGISWNVIHDCFTIDVKGLLELDTSKPITKRIVLQSADKIYDPVRFLSPYTIKLKCLLQELWLGMLAWGDELPPDIYATWSKWWSELPLLSKLKIHVFLDTNAGNSREVQIHTFPDDIKEHTEPPPS</sequence>
<comment type="caution">
    <text evidence="1">The sequence shown here is derived from an EMBL/GenBank/DDBJ whole genome shotgun (WGS) entry which is preliminary data.</text>
</comment>
<organism evidence="1 2">
    <name type="scientific">Nephila pilipes</name>
    <name type="common">Giant wood spider</name>
    <name type="synonym">Nephila maculata</name>
    <dbReference type="NCBI Taxonomy" id="299642"/>
    <lineage>
        <taxon>Eukaryota</taxon>
        <taxon>Metazoa</taxon>
        <taxon>Ecdysozoa</taxon>
        <taxon>Arthropoda</taxon>
        <taxon>Chelicerata</taxon>
        <taxon>Arachnida</taxon>
        <taxon>Araneae</taxon>
        <taxon>Araneomorphae</taxon>
        <taxon>Entelegynae</taxon>
        <taxon>Araneoidea</taxon>
        <taxon>Nephilidae</taxon>
        <taxon>Nephila</taxon>
    </lineage>
</organism>
<dbReference type="Pfam" id="PF05380">
    <property type="entry name" value="Peptidase_A17"/>
    <property type="match status" value="1"/>
</dbReference>
<dbReference type="EMBL" id="BMAW01057428">
    <property type="protein sequence ID" value="GFT11042.1"/>
    <property type="molecule type" value="Genomic_DNA"/>
</dbReference>
<reference evidence="1" key="1">
    <citation type="submission" date="2020-08" db="EMBL/GenBank/DDBJ databases">
        <title>Multicomponent nature underlies the extraordinary mechanical properties of spider dragline silk.</title>
        <authorList>
            <person name="Kono N."/>
            <person name="Nakamura H."/>
            <person name="Mori M."/>
            <person name="Yoshida Y."/>
            <person name="Ohtoshi R."/>
            <person name="Malay A.D."/>
            <person name="Moran D.A.P."/>
            <person name="Tomita M."/>
            <person name="Numata K."/>
            <person name="Arakawa K."/>
        </authorList>
    </citation>
    <scope>NUCLEOTIDE SEQUENCE</scope>
</reference>
<evidence type="ECO:0000313" key="2">
    <source>
        <dbReference type="Proteomes" id="UP000887013"/>
    </source>
</evidence>
<proteinExistence type="predicted"/>
<accession>A0A8X6NFA0</accession>
<keyword evidence="2" id="KW-1185">Reference proteome</keyword>
<dbReference type="AlphaFoldDB" id="A0A8X6NFA0"/>
<evidence type="ECO:0000313" key="1">
    <source>
        <dbReference type="EMBL" id="GFT11042.1"/>
    </source>
</evidence>
<name>A0A8X6NFA0_NEPPI</name>
<dbReference type="InterPro" id="IPR008042">
    <property type="entry name" value="Retrotrans_Pao"/>
</dbReference>
<gene>
    <name evidence="1" type="ORF">NPIL_181131</name>
</gene>
<dbReference type="PANTHER" id="PTHR47331">
    <property type="entry name" value="PHD-TYPE DOMAIN-CONTAINING PROTEIN"/>
    <property type="match status" value="1"/>
</dbReference>